<keyword evidence="3" id="KW-1185">Reference proteome</keyword>
<protein>
    <submittedName>
        <fullName evidence="2">Uncharacterized protein</fullName>
    </submittedName>
</protein>
<keyword evidence="1" id="KW-0472">Membrane</keyword>
<organism evidence="2 3">
    <name type="scientific">Cladophialophora chaetospira</name>
    <dbReference type="NCBI Taxonomy" id="386627"/>
    <lineage>
        <taxon>Eukaryota</taxon>
        <taxon>Fungi</taxon>
        <taxon>Dikarya</taxon>
        <taxon>Ascomycota</taxon>
        <taxon>Pezizomycotina</taxon>
        <taxon>Eurotiomycetes</taxon>
        <taxon>Chaetothyriomycetidae</taxon>
        <taxon>Chaetothyriales</taxon>
        <taxon>Herpotrichiellaceae</taxon>
        <taxon>Cladophialophora</taxon>
    </lineage>
</organism>
<dbReference type="EMBL" id="JAPDRK010000009">
    <property type="protein sequence ID" value="KAJ9609018.1"/>
    <property type="molecule type" value="Genomic_DNA"/>
</dbReference>
<evidence type="ECO:0000313" key="3">
    <source>
        <dbReference type="Proteomes" id="UP001172673"/>
    </source>
</evidence>
<keyword evidence="1" id="KW-0812">Transmembrane</keyword>
<keyword evidence="1" id="KW-1133">Transmembrane helix</keyword>
<dbReference type="PANTHER" id="PTHR37540">
    <property type="entry name" value="TRANSCRIPTION FACTOR (ACR-2), PUTATIVE-RELATED-RELATED"/>
    <property type="match status" value="1"/>
</dbReference>
<sequence>MAPKSIHYTSMKQWNVLMSRFNNDSFPNPRSVSEDNSCRRRRIGFHDAGNGEVPETMQSHRVQPKDAIQWEDSATFRIRSQGSSKVTGSLIQDINEDVCYSYEDHPDITQETNAPKSTTLCLTATRKPHSKRTVKNRKSASVVISRKPAKRKEHDDESRTVVRYAPSPSWLLEPDGDEPYALLASPFPNDLVKRQLHNLPEIFAKLVSKSALGANYGQAIRHLNKEISDPDPARALSDSNIWAVLVLAYSGREDKLRSASSYPRQSFLRELQSIHIYLKMAIVIEHVLGLVKMMELLGDMRKIKPPGIAQTVSWAGVVGAVRNLTRPIFPLISHTSTFIQEDGRLAVTQPEREAVADDLGQLGTSFWHVWEADSSTPAYLDPLFEVIQDICDFTIVVENHASGTWVPRTSPEIIDQRTFVQHKLMSLRTGDELINADTVTSDDIDPQYESCRLASIMFSFLVVFPVPPVIGPVETLTERLRWPLQASEWTMLDRRKLRLHLWILIIGAIASIGLPDRPWFLLRIMEVRARSEIVNWKELEALLKTFLWHPRTNDFDGLEIWKAVHQAKQIHTLELI</sequence>
<accession>A0AA38X8V8</accession>
<dbReference type="Proteomes" id="UP001172673">
    <property type="component" value="Unassembled WGS sequence"/>
</dbReference>
<feature type="transmembrane region" description="Helical" evidence="1">
    <location>
        <begin position="497"/>
        <end position="515"/>
    </location>
</feature>
<dbReference type="PANTHER" id="PTHR37540:SF5">
    <property type="entry name" value="TRANSCRIPTION FACTOR DOMAIN-CONTAINING PROTEIN"/>
    <property type="match status" value="1"/>
</dbReference>
<gene>
    <name evidence="2" type="ORF">H2200_006789</name>
</gene>
<reference evidence="2" key="1">
    <citation type="submission" date="2022-10" db="EMBL/GenBank/DDBJ databases">
        <title>Culturing micro-colonial fungi from biological soil crusts in the Mojave desert and describing Neophaeococcomyces mojavensis, and introducing the new genera and species Taxawa tesnikishii.</title>
        <authorList>
            <person name="Kurbessoian T."/>
            <person name="Stajich J.E."/>
        </authorList>
    </citation>
    <scope>NUCLEOTIDE SEQUENCE</scope>
    <source>
        <strain evidence="2">TK_41</strain>
    </source>
</reference>
<proteinExistence type="predicted"/>
<comment type="caution">
    <text evidence="2">The sequence shown here is derived from an EMBL/GenBank/DDBJ whole genome shotgun (WGS) entry which is preliminary data.</text>
</comment>
<dbReference type="AlphaFoldDB" id="A0AA38X8V8"/>
<name>A0AA38X8V8_9EURO</name>
<evidence type="ECO:0000313" key="2">
    <source>
        <dbReference type="EMBL" id="KAJ9609018.1"/>
    </source>
</evidence>
<evidence type="ECO:0000256" key="1">
    <source>
        <dbReference type="SAM" id="Phobius"/>
    </source>
</evidence>